<sequence length="142" mass="15953">MDDDQLNEGNLSQDVTERLILELFGQIEPCKSCEMTVDTAGHDPHCSDSEFYERRHATVTIEVKVNWATTPSSQKKDRSSSSTYVETGRSQTLSNTTSLLHVRTETRPNVHQKLITYRQRNAVSHCVATISQAAIVPFIDSI</sequence>
<dbReference type="Ensembl" id="ENSSPAT00000003034.1">
    <property type="protein sequence ID" value="ENSSPAP00000002990.1"/>
    <property type="gene ID" value="ENSSPAG00000002281.1"/>
</dbReference>
<evidence type="ECO:0000259" key="2">
    <source>
        <dbReference type="Pfam" id="PF00076"/>
    </source>
</evidence>
<organism evidence="3">
    <name type="scientific">Stegastes partitus</name>
    <name type="common">bicolor damselfish</name>
    <dbReference type="NCBI Taxonomy" id="144197"/>
    <lineage>
        <taxon>Eukaryota</taxon>
        <taxon>Metazoa</taxon>
        <taxon>Chordata</taxon>
        <taxon>Craniata</taxon>
        <taxon>Vertebrata</taxon>
        <taxon>Euteleostomi</taxon>
        <taxon>Actinopterygii</taxon>
        <taxon>Neopterygii</taxon>
        <taxon>Teleostei</taxon>
        <taxon>Neoteleostei</taxon>
        <taxon>Acanthomorphata</taxon>
        <taxon>Ovalentaria</taxon>
        <taxon>Pomacentridae</taxon>
        <taxon>Stegastes</taxon>
    </lineage>
</organism>
<proteinExistence type="predicted"/>
<feature type="domain" description="RRM" evidence="2">
    <location>
        <begin position="9"/>
        <end position="42"/>
    </location>
</feature>
<dbReference type="GeneTree" id="ENSGT00940000154962"/>
<protein>
    <recommendedName>
        <fullName evidence="2">RRM domain-containing protein</fullName>
    </recommendedName>
</protein>
<evidence type="ECO:0000256" key="1">
    <source>
        <dbReference type="SAM" id="MobiDB-lite"/>
    </source>
</evidence>
<dbReference type="GO" id="GO:0003723">
    <property type="term" value="F:RNA binding"/>
    <property type="evidence" value="ECO:0007669"/>
    <property type="project" value="InterPro"/>
</dbReference>
<dbReference type="InterPro" id="IPR035979">
    <property type="entry name" value="RBD_domain_sf"/>
</dbReference>
<feature type="compositionally biased region" description="Polar residues" evidence="1">
    <location>
        <begin position="83"/>
        <end position="99"/>
    </location>
</feature>
<dbReference type="InterPro" id="IPR012677">
    <property type="entry name" value="Nucleotide-bd_a/b_plait_sf"/>
</dbReference>
<reference evidence="3" key="1">
    <citation type="submission" date="2023-09" db="UniProtKB">
        <authorList>
            <consortium name="Ensembl"/>
        </authorList>
    </citation>
    <scope>IDENTIFICATION</scope>
</reference>
<dbReference type="Pfam" id="PF00076">
    <property type="entry name" value="RRM_1"/>
    <property type="match status" value="1"/>
</dbReference>
<dbReference type="SUPFAM" id="SSF54928">
    <property type="entry name" value="RNA-binding domain, RBD"/>
    <property type="match status" value="1"/>
</dbReference>
<name>A0A3B4Z2T1_9TELE</name>
<dbReference type="STRING" id="144197.ENSSPAP00000002990"/>
<feature type="region of interest" description="Disordered" evidence="1">
    <location>
        <begin position="69"/>
        <end position="100"/>
    </location>
</feature>
<accession>A0A3B4Z2T1</accession>
<dbReference type="Gene3D" id="3.30.70.330">
    <property type="match status" value="1"/>
</dbReference>
<evidence type="ECO:0000313" key="3">
    <source>
        <dbReference type="Ensembl" id="ENSSPAP00000002990.1"/>
    </source>
</evidence>
<dbReference type="InterPro" id="IPR000504">
    <property type="entry name" value="RRM_dom"/>
</dbReference>
<dbReference type="AlphaFoldDB" id="A0A3B4Z2T1"/>